<evidence type="ECO:0000313" key="2">
    <source>
        <dbReference type="Proteomes" id="UP000245383"/>
    </source>
</evidence>
<evidence type="ECO:0000313" key="1">
    <source>
        <dbReference type="EMBL" id="PVU89425.1"/>
    </source>
</evidence>
<sequence>MDQETLSHIKELTEKVNQLLRERGSQEEPEDPHVTTRIPVTDLTAYPELIEALPSIEEDFFRSPLTDEERKNALYSCPKNSSMNYIPPPLNDSASSAVRKTDSALYGIQLALAQATRPIDFYVHRRIQDNPTLDTAEDPETMFASTMRALLSDIAATEKRGGRPVEKPCQIKSHADPTLCPVIAYKVYKERVARDLCPTPHANNSTWAVNRLIRFVNDCKKPLSVDSITRYIHSISVLIHQDQDTPIPKGRAIGATLAANSGVSTDEIVSHAFWSNYSIFDLYYRLTRNSSNNLTESILNLE</sequence>
<dbReference type="EMBL" id="MBFR01000315">
    <property type="protein sequence ID" value="PVU89425.1"/>
    <property type="molecule type" value="Genomic_DNA"/>
</dbReference>
<dbReference type="Proteomes" id="UP000245383">
    <property type="component" value="Unassembled WGS sequence"/>
</dbReference>
<gene>
    <name evidence="1" type="ORF">BB561_005358</name>
</gene>
<proteinExistence type="predicted"/>
<comment type="caution">
    <text evidence="1">The sequence shown here is derived from an EMBL/GenBank/DDBJ whole genome shotgun (WGS) entry which is preliminary data.</text>
</comment>
<organism evidence="1 2">
    <name type="scientific">Smittium simulii</name>
    <dbReference type="NCBI Taxonomy" id="133385"/>
    <lineage>
        <taxon>Eukaryota</taxon>
        <taxon>Fungi</taxon>
        <taxon>Fungi incertae sedis</taxon>
        <taxon>Zoopagomycota</taxon>
        <taxon>Kickxellomycotina</taxon>
        <taxon>Harpellomycetes</taxon>
        <taxon>Harpellales</taxon>
        <taxon>Legeriomycetaceae</taxon>
        <taxon>Smittium</taxon>
    </lineage>
</organism>
<dbReference type="OrthoDB" id="2400069at2759"/>
<name>A0A2T9YAT3_9FUNG</name>
<keyword evidence="2" id="KW-1185">Reference proteome</keyword>
<reference evidence="1 2" key="1">
    <citation type="journal article" date="2018" name="MBio">
        <title>Comparative Genomics Reveals the Core Gene Toolbox for the Fungus-Insect Symbiosis.</title>
        <authorList>
            <person name="Wang Y."/>
            <person name="Stata M."/>
            <person name="Wang W."/>
            <person name="Stajich J.E."/>
            <person name="White M.M."/>
            <person name="Moncalvo J.M."/>
        </authorList>
    </citation>
    <scope>NUCLEOTIDE SEQUENCE [LARGE SCALE GENOMIC DNA]</scope>
    <source>
        <strain evidence="1 2">SWE-8-4</strain>
    </source>
</reference>
<protein>
    <submittedName>
        <fullName evidence="1">Uncharacterized protein</fullName>
    </submittedName>
</protein>
<accession>A0A2T9YAT3</accession>
<dbReference type="AlphaFoldDB" id="A0A2T9YAT3"/>